<dbReference type="InterPro" id="IPR002828">
    <property type="entry name" value="SurE-like_Pase/nucleotidase"/>
</dbReference>
<feature type="binding site" evidence="9">
    <location>
        <position position="8"/>
    </location>
    <ligand>
        <name>a divalent metal cation</name>
        <dbReference type="ChEBI" id="CHEBI:60240"/>
    </ligand>
</feature>
<dbReference type="InterPro" id="IPR030048">
    <property type="entry name" value="SurE"/>
</dbReference>
<dbReference type="NCBIfam" id="TIGR00087">
    <property type="entry name" value="surE"/>
    <property type="match status" value="1"/>
</dbReference>
<keyword evidence="12" id="KW-1185">Reference proteome</keyword>
<dbReference type="EMBL" id="MPRL01000013">
    <property type="protein sequence ID" value="OOZ41206.1"/>
    <property type="molecule type" value="Genomic_DNA"/>
</dbReference>
<comment type="similarity">
    <text evidence="4 9">Belongs to the SurE nucleotidase family.</text>
</comment>
<dbReference type="Proteomes" id="UP000191110">
    <property type="component" value="Unassembled WGS sequence"/>
</dbReference>
<comment type="cofactor">
    <cofactor evidence="9">
        <name>a divalent metal cation</name>
        <dbReference type="ChEBI" id="CHEBI:60240"/>
    </cofactor>
    <text evidence="9">Binds 1 divalent metal cation per subunit.</text>
</comment>
<evidence type="ECO:0000313" key="12">
    <source>
        <dbReference type="Proteomes" id="UP000191110"/>
    </source>
</evidence>
<dbReference type="NCBIfam" id="NF001490">
    <property type="entry name" value="PRK00346.1-4"/>
    <property type="match status" value="1"/>
</dbReference>
<keyword evidence="6 9" id="KW-0479">Metal-binding</keyword>
<comment type="catalytic activity">
    <reaction evidence="1 9">
        <text>a ribonucleoside 5'-phosphate + H2O = a ribonucleoside + phosphate</text>
        <dbReference type="Rhea" id="RHEA:12484"/>
        <dbReference type="ChEBI" id="CHEBI:15377"/>
        <dbReference type="ChEBI" id="CHEBI:18254"/>
        <dbReference type="ChEBI" id="CHEBI:43474"/>
        <dbReference type="ChEBI" id="CHEBI:58043"/>
        <dbReference type="EC" id="3.1.3.5"/>
    </reaction>
</comment>
<keyword evidence="8 9" id="KW-0378">Hydrolase</keyword>
<evidence type="ECO:0000256" key="6">
    <source>
        <dbReference type="ARBA" id="ARBA00022723"/>
    </source>
</evidence>
<dbReference type="GO" id="GO:0000166">
    <property type="term" value="F:nucleotide binding"/>
    <property type="evidence" value="ECO:0007669"/>
    <property type="project" value="UniProtKB-KW"/>
</dbReference>
<proteinExistence type="inferred from homology"/>
<reference evidence="11 12" key="1">
    <citation type="submission" date="2016-11" db="EMBL/GenBank/DDBJ databases">
        <title>Mixed transmission modes and dynamic genome evolution in an obligate animal-bacterial symbiosis.</title>
        <authorList>
            <person name="Russell S.L."/>
            <person name="Corbett-Detig R.B."/>
            <person name="Cavanaugh C.M."/>
        </authorList>
    </citation>
    <scope>NUCLEOTIDE SEQUENCE [LARGE SCALE GENOMIC DNA]</scope>
    <source>
        <strain evidence="11">Sveles-Q1</strain>
    </source>
</reference>
<evidence type="ECO:0000259" key="10">
    <source>
        <dbReference type="Pfam" id="PF01975"/>
    </source>
</evidence>
<dbReference type="NCBIfam" id="NF001489">
    <property type="entry name" value="PRK00346.1-3"/>
    <property type="match status" value="1"/>
</dbReference>
<comment type="function">
    <text evidence="9">Nucleotidase that shows phosphatase activity on nucleoside 5'-monophosphates.</text>
</comment>
<feature type="binding site" evidence="9">
    <location>
        <position position="39"/>
    </location>
    <ligand>
        <name>a divalent metal cation</name>
        <dbReference type="ChEBI" id="CHEBI:60240"/>
    </ligand>
</feature>
<dbReference type="Pfam" id="PF01975">
    <property type="entry name" value="SurE"/>
    <property type="match status" value="1"/>
</dbReference>
<dbReference type="PANTHER" id="PTHR30457">
    <property type="entry name" value="5'-NUCLEOTIDASE SURE"/>
    <property type="match status" value="1"/>
</dbReference>
<dbReference type="PANTHER" id="PTHR30457:SF12">
    <property type="entry name" value="5'_3'-NUCLEOTIDASE SURE"/>
    <property type="match status" value="1"/>
</dbReference>
<dbReference type="GO" id="GO:0004309">
    <property type="term" value="F:exopolyphosphatase activity"/>
    <property type="evidence" value="ECO:0007669"/>
    <property type="project" value="TreeGrafter"/>
</dbReference>
<evidence type="ECO:0000256" key="2">
    <source>
        <dbReference type="ARBA" id="ARBA00001946"/>
    </source>
</evidence>
<organism evidence="11 12">
    <name type="scientific">Solemya pervernicosa gill symbiont</name>
    <dbReference type="NCBI Taxonomy" id="642797"/>
    <lineage>
        <taxon>Bacteria</taxon>
        <taxon>Pseudomonadati</taxon>
        <taxon>Pseudomonadota</taxon>
        <taxon>Gammaproteobacteria</taxon>
        <taxon>sulfur-oxidizing symbionts</taxon>
    </lineage>
</organism>
<feature type="domain" description="Survival protein SurE-like phosphatase/nucleotidase" evidence="10">
    <location>
        <begin position="3"/>
        <end position="183"/>
    </location>
</feature>
<evidence type="ECO:0000256" key="9">
    <source>
        <dbReference type="HAMAP-Rule" id="MF_00060"/>
    </source>
</evidence>
<dbReference type="OrthoDB" id="9780815at2"/>
<dbReference type="FunFam" id="3.40.1210.10:FF:000001">
    <property type="entry name" value="5'/3'-nucleotidase SurE"/>
    <property type="match status" value="1"/>
</dbReference>
<dbReference type="SUPFAM" id="SSF64167">
    <property type="entry name" value="SurE-like"/>
    <property type="match status" value="1"/>
</dbReference>
<sequence length="250" mass="26587">MFILISNDDGYQAPGITALAKALSGLAEISVVAPERDRSGASNSLTLDSPIRARVADNGFISVDGTPTDCVHLAITGLLDREPDMVVAGINAGANMGDDVLYSGTVAAAIEGRFLGLPAIAVSMASHAPEHFDTAARVVKQLIDRLLKSPLPADTILNINVPDLPWEEITGFETTRLGHRHKAEPVIKSNDPRGRPIYWVGPPGAEQDAGPGTDFHAVRNGAISVTPLQVDLTQFTAMERVSEWMEGFAK</sequence>
<comment type="subcellular location">
    <subcellularLocation>
        <location evidence="3 9">Cytoplasm</location>
    </subcellularLocation>
</comment>
<name>A0A1T2L8D1_9GAMM</name>
<accession>A0A1T2L8D1</accession>
<dbReference type="GO" id="GO:0005737">
    <property type="term" value="C:cytoplasm"/>
    <property type="evidence" value="ECO:0007669"/>
    <property type="project" value="UniProtKB-SubCell"/>
</dbReference>
<evidence type="ECO:0000256" key="5">
    <source>
        <dbReference type="ARBA" id="ARBA00022490"/>
    </source>
</evidence>
<feature type="binding site" evidence="9">
    <location>
        <position position="91"/>
    </location>
    <ligand>
        <name>a divalent metal cation</name>
        <dbReference type="ChEBI" id="CHEBI:60240"/>
    </ligand>
</feature>
<comment type="caution">
    <text evidence="11">The sequence shown here is derived from an EMBL/GenBank/DDBJ whole genome shotgun (WGS) entry which is preliminary data.</text>
</comment>
<protein>
    <recommendedName>
        <fullName evidence="9">5'-nucleotidase SurE</fullName>
        <ecNumber evidence="9">3.1.3.5</ecNumber>
    </recommendedName>
    <alternativeName>
        <fullName evidence="9">Nucleoside 5'-monophosphate phosphohydrolase</fullName>
    </alternativeName>
</protein>
<dbReference type="EC" id="3.1.3.5" evidence="9"/>
<dbReference type="GO" id="GO:0046872">
    <property type="term" value="F:metal ion binding"/>
    <property type="evidence" value="ECO:0007669"/>
    <property type="project" value="UniProtKB-UniRule"/>
</dbReference>
<gene>
    <name evidence="9" type="primary">surE</name>
    <name evidence="11" type="ORF">BOW53_04895</name>
</gene>
<dbReference type="AlphaFoldDB" id="A0A1T2L8D1"/>
<dbReference type="InterPro" id="IPR036523">
    <property type="entry name" value="SurE-like_sf"/>
</dbReference>
<evidence type="ECO:0000256" key="3">
    <source>
        <dbReference type="ARBA" id="ARBA00004496"/>
    </source>
</evidence>
<keyword evidence="7 9" id="KW-0547">Nucleotide-binding</keyword>
<comment type="cofactor">
    <cofactor evidence="2">
        <name>Mg(2+)</name>
        <dbReference type="ChEBI" id="CHEBI:18420"/>
    </cofactor>
</comment>
<dbReference type="GO" id="GO:0008253">
    <property type="term" value="F:5'-nucleotidase activity"/>
    <property type="evidence" value="ECO:0007669"/>
    <property type="project" value="UniProtKB-UniRule"/>
</dbReference>
<keyword evidence="5 9" id="KW-0963">Cytoplasm</keyword>
<feature type="binding site" evidence="9">
    <location>
        <position position="9"/>
    </location>
    <ligand>
        <name>a divalent metal cation</name>
        <dbReference type="ChEBI" id="CHEBI:60240"/>
    </ligand>
</feature>
<evidence type="ECO:0000256" key="7">
    <source>
        <dbReference type="ARBA" id="ARBA00022741"/>
    </source>
</evidence>
<dbReference type="HAMAP" id="MF_00060">
    <property type="entry name" value="SurE"/>
    <property type="match status" value="1"/>
</dbReference>
<dbReference type="RefSeq" id="WP_078482966.1">
    <property type="nucleotide sequence ID" value="NZ_MPRL01000013.1"/>
</dbReference>
<dbReference type="Gene3D" id="3.40.1210.10">
    <property type="entry name" value="Survival protein SurE-like phosphatase/nucleotidase"/>
    <property type="match status" value="1"/>
</dbReference>
<evidence type="ECO:0000256" key="4">
    <source>
        <dbReference type="ARBA" id="ARBA00011062"/>
    </source>
</evidence>
<evidence type="ECO:0000313" key="11">
    <source>
        <dbReference type="EMBL" id="OOZ41206.1"/>
    </source>
</evidence>
<evidence type="ECO:0000256" key="8">
    <source>
        <dbReference type="ARBA" id="ARBA00022801"/>
    </source>
</evidence>
<dbReference type="GO" id="GO:0008254">
    <property type="term" value="F:3'-nucleotidase activity"/>
    <property type="evidence" value="ECO:0007669"/>
    <property type="project" value="TreeGrafter"/>
</dbReference>
<evidence type="ECO:0000256" key="1">
    <source>
        <dbReference type="ARBA" id="ARBA00000815"/>
    </source>
</evidence>